<name>A0A5Y3V3W7_SALER</name>
<proteinExistence type="predicted"/>
<keyword evidence="1" id="KW-0472">Membrane</keyword>
<feature type="transmembrane region" description="Helical" evidence="1">
    <location>
        <begin position="6"/>
        <end position="24"/>
    </location>
</feature>
<evidence type="ECO:0000256" key="1">
    <source>
        <dbReference type="SAM" id="Phobius"/>
    </source>
</evidence>
<reference evidence="2" key="1">
    <citation type="submission" date="2019-07" db="EMBL/GenBank/DDBJ databases">
        <authorList>
            <person name="Ashton P.M."/>
            <person name="Dallman T."/>
            <person name="Nair S."/>
            <person name="De Pinna E."/>
            <person name="Peters T."/>
            <person name="Grant K."/>
        </authorList>
    </citation>
    <scope>NUCLEOTIDE SEQUENCE [LARGE SCALE GENOMIC DNA]</scope>
    <source>
        <strain evidence="2">598112</strain>
    </source>
</reference>
<sequence>MLASIGAIFCMSFIFLLGRQLYLYNRFFVNDICFNYEQYCGASCYKDYSEVSCKTKQWKADVFHGSPGSHYLFDTDNGNAYVIFGDANENAKYLLIDGKMKRQ</sequence>
<dbReference type="AlphaFoldDB" id="A0A5Y3V3W7"/>
<keyword evidence="1" id="KW-1133">Transmembrane helix</keyword>
<dbReference type="EMBL" id="AAIXRY010000038">
    <property type="protein sequence ID" value="ECJ2328440.1"/>
    <property type="molecule type" value="Genomic_DNA"/>
</dbReference>
<dbReference type="Proteomes" id="UP000839824">
    <property type="component" value="Unassembled WGS sequence"/>
</dbReference>
<protein>
    <submittedName>
        <fullName evidence="2">Uncharacterized protein</fullName>
    </submittedName>
</protein>
<comment type="caution">
    <text evidence="2">The sequence shown here is derived from an EMBL/GenBank/DDBJ whole genome shotgun (WGS) entry which is preliminary data.</text>
</comment>
<accession>A0A5Y3V3W7</accession>
<evidence type="ECO:0000313" key="2">
    <source>
        <dbReference type="EMBL" id="ECJ2328440.1"/>
    </source>
</evidence>
<organism evidence="2">
    <name type="scientific">Salmonella enterica subsp. salamae</name>
    <dbReference type="NCBI Taxonomy" id="59202"/>
    <lineage>
        <taxon>Bacteria</taxon>
        <taxon>Pseudomonadati</taxon>
        <taxon>Pseudomonadota</taxon>
        <taxon>Gammaproteobacteria</taxon>
        <taxon>Enterobacterales</taxon>
        <taxon>Enterobacteriaceae</taxon>
        <taxon>Salmonella</taxon>
    </lineage>
</organism>
<keyword evidence="1" id="KW-0812">Transmembrane</keyword>
<gene>
    <name evidence="2" type="ORF">FNJ06_23175</name>
</gene>